<evidence type="ECO:0000256" key="7">
    <source>
        <dbReference type="ARBA" id="ARBA00023136"/>
    </source>
</evidence>
<sequence>MNFFYTQTLTTPIENTPKISTHPPKIKNKNMTAILNNSPWIEYRNNWKGKIVIVSDMKNKKIILPNQYVITMEKKGPHPLTQVYPKFLDRINSVNDNCAKLTHKFTHELNLGSSIYSLHFNADYEVVRCLVPKATSHIWTKKFGDMMNTDHHYTNEQIRQKVSVTNHFQSPLDTARRMQTYTKFFIYRHPFERLISGFCDKFAATTFTTQSFLKRYGKQIIKINYLKNYKISSINELDAKYPNLDKDKRQEIIKQIDRMNLPILNYNLTFLEFVTFVTDSLNIHSIDKLNIHWKPVSRLCNPCSVHYDIIIDHDFVTTESQLLVDYLQQNKETNRPIYFEPYQRLSTREKCNQYFRDIPNNIRLKLYEVYRDDFTLFRYSYNGASKEFACEENRTD</sequence>
<dbReference type="PANTHER" id="PTHR12137:SF54">
    <property type="entry name" value="CARBOHYDRATE SULFOTRANSFERASE"/>
    <property type="match status" value="1"/>
</dbReference>
<dbReference type="GO" id="GO:0008146">
    <property type="term" value="F:sulfotransferase activity"/>
    <property type="evidence" value="ECO:0007669"/>
    <property type="project" value="InterPro"/>
</dbReference>
<keyword evidence="6 9" id="KW-0333">Golgi apparatus</keyword>
<name>A0AAV7KK19_9METZ</name>
<dbReference type="GO" id="GO:0000139">
    <property type="term" value="C:Golgi membrane"/>
    <property type="evidence" value="ECO:0007669"/>
    <property type="project" value="UniProtKB-SubCell"/>
</dbReference>
<dbReference type="PANTHER" id="PTHR12137">
    <property type="entry name" value="CARBOHYDRATE SULFOTRANSFERASE"/>
    <property type="match status" value="1"/>
</dbReference>
<comment type="caution">
    <text evidence="10">The sequence shown here is derived from an EMBL/GenBank/DDBJ whole genome shotgun (WGS) entry which is preliminary data.</text>
</comment>
<organism evidence="10 11">
    <name type="scientific">Oopsacas minuta</name>
    <dbReference type="NCBI Taxonomy" id="111878"/>
    <lineage>
        <taxon>Eukaryota</taxon>
        <taxon>Metazoa</taxon>
        <taxon>Porifera</taxon>
        <taxon>Hexactinellida</taxon>
        <taxon>Hexasterophora</taxon>
        <taxon>Lyssacinosida</taxon>
        <taxon>Leucopsacidae</taxon>
        <taxon>Oopsacas</taxon>
    </lineage>
</organism>
<keyword evidence="9" id="KW-0119">Carbohydrate metabolism</keyword>
<dbReference type="Proteomes" id="UP001165289">
    <property type="component" value="Unassembled WGS sequence"/>
</dbReference>
<dbReference type="AlphaFoldDB" id="A0AAV7KK19"/>
<keyword evidence="4" id="KW-0812">Transmembrane</keyword>
<keyword evidence="3 9" id="KW-0808">Transferase</keyword>
<evidence type="ECO:0000256" key="6">
    <source>
        <dbReference type="ARBA" id="ARBA00023034"/>
    </source>
</evidence>
<protein>
    <recommendedName>
        <fullName evidence="9">Carbohydrate sulfotransferase</fullName>
        <ecNumber evidence="9">2.8.2.-</ecNumber>
    </recommendedName>
</protein>
<keyword evidence="8 9" id="KW-0325">Glycoprotein</keyword>
<evidence type="ECO:0000256" key="4">
    <source>
        <dbReference type="ARBA" id="ARBA00022692"/>
    </source>
</evidence>
<dbReference type="GO" id="GO:0016051">
    <property type="term" value="P:carbohydrate biosynthetic process"/>
    <property type="evidence" value="ECO:0007669"/>
    <property type="project" value="InterPro"/>
</dbReference>
<keyword evidence="7" id="KW-0472">Membrane</keyword>
<keyword evidence="11" id="KW-1185">Reference proteome</keyword>
<evidence type="ECO:0000256" key="8">
    <source>
        <dbReference type="ARBA" id="ARBA00023180"/>
    </source>
</evidence>
<keyword evidence="9" id="KW-0735">Signal-anchor</keyword>
<dbReference type="Pfam" id="PF03567">
    <property type="entry name" value="Sulfotransfer_2"/>
    <property type="match status" value="1"/>
</dbReference>
<dbReference type="EMBL" id="JAKMXF010000006">
    <property type="protein sequence ID" value="KAI6661797.1"/>
    <property type="molecule type" value="Genomic_DNA"/>
</dbReference>
<evidence type="ECO:0000256" key="3">
    <source>
        <dbReference type="ARBA" id="ARBA00022679"/>
    </source>
</evidence>
<accession>A0AAV7KK19</accession>
<evidence type="ECO:0000256" key="2">
    <source>
        <dbReference type="ARBA" id="ARBA00006339"/>
    </source>
</evidence>
<dbReference type="EC" id="2.8.2.-" evidence="9"/>
<evidence type="ECO:0000313" key="11">
    <source>
        <dbReference type="Proteomes" id="UP001165289"/>
    </source>
</evidence>
<proteinExistence type="inferred from homology"/>
<evidence type="ECO:0000256" key="5">
    <source>
        <dbReference type="ARBA" id="ARBA00022989"/>
    </source>
</evidence>
<dbReference type="InterPro" id="IPR018011">
    <property type="entry name" value="Carb_sulfotrans_8-10"/>
</dbReference>
<comment type="subcellular location">
    <subcellularLocation>
        <location evidence="1 9">Golgi apparatus membrane</location>
        <topology evidence="1 9">Single-pass type II membrane protein</topology>
    </subcellularLocation>
</comment>
<reference evidence="10 11" key="1">
    <citation type="journal article" date="2023" name="BMC Biol.">
        <title>The compact genome of the sponge Oopsacas minuta (Hexactinellida) is lacking key metazoan core genes.</title>
        <authorList>
            <person name="Santini S."/>
            <person name="Schenkelaars Q."/>
            <person name="Jourda C."/>
            <person name="Duchesne M."/>
            <person name="Belahbib H."/>
            <person name="Rocher C."/>
            <person name="Selva M."/>
            <person name="Riesgo A."/>
            <person name="Vervoort M."/>
            <person name="Leys S.P."/>
            <person name="Kodjabachian L."/>
            <person name="Le Bivic A."/>
            <person name="Borchiellini C."/>
            <person name="Claverie J.M."/>
            <person name="Renard E."/>
        </authorList>
    </citation>
    <scope>NUCLEOTIDE SEQUENCE [LARGE SCALE GENOMIC DNA]</scope>
    <source>
        <strain evidence="10">SPO-2</strain>
    </source>
</reference>
<comment type="similarity">
    <text evidence="2 9">Belongs to the sulfotransferase 2 family.</text>
</comment>
<dbReference type="InterPro" id="IPR005331">
    <property type="entry name" value="Sulfotransferase"/>
</dbReference>
<gene>
    <name evidence="10" type="ORF">LOD99_9804</name>
</gene>
<evidence type="ECO:0000313" key="10">
    <source>
        <dbReference type="EMBL" id="KAI6661797.1"/>
    </source>
</evidence>
<evidence type="ECO:0000256" key="9">
    <source>
        <dbReference type="RuleBase" id="RU364020"/>
    </source>
</evidence>
<keyword evidence="5" id="KW-1133">Transmembrane helix</keyword>
<evidence type="ECO:0000256" key="1">
    <source>
        <dbReference type="ARBA" id="ARBA00004323"/>
    </source>
</evidence>